<sequence length="79" mass="9089">MRLHLWWRIDFIHLVMSNIKERSNDRLQLLPPRLLYPSLALLPMRGQDGKRACRHTCSGCIPTGTNLTFAVVIRPAAHN</sequence>
<reference evidence="1 2" key="1">
    <citation type="journal article" date="2022" name="Front. Cell. Infect. Microbiol.">
        <title>The Genomes of Two Strains of Taenia crassiceps the Animal Model for the Study of Human Cysticercosis.</title>
        <authorList>
            <person name="Bobes R.J."/>
            <person name="Estrada K."/>
            <person name="Rios-Valencia D.G."/>
            <person name="Calderon-Gallegos A."/>
            <person name="de la Torre P."/>
            <person name="Carrero J.C."/>
            <person name="Sanchez-Flores A."/>
            <person name="Laclette J.P."/>
        </authorList>
    </citation>
    <scope>NUCLEOTIDE SEQUENCE [LARGE SCALE GENOMIC DNA]</scope>
    <source>
        <strain evidence="1">WFUcys</strain>
    </source>
</reference>
<protein>
    <recommendedName>
        <fullName evidence="3">Secreted protein</fullName>
    </recommendedName>
</protein>
<proteinExistence type="predicted"/>
<evidence type="ECO:0008006" key="3">
    <source>
        <dbReference type="Google" id="ProtNLM"/>
    </source>
</evidence>
<organism evidence="1 2">
    <name type="scientific">Taenia crassiceps</name>
    <dbReference type="NCBI Taxonomy" id="6207"/>
    <lineage>
        <taxon>Eukaryota</taxon>
        <taxon>Metazoa</taxon>
        <taxon>Spiralia</taxon>
        <taxon>Lophotrochozoa</taxon>
        <taxon>Platyhelminthes</taxon>
        <taxon>Cestoda</taxon>
        <taxon>Eucestoda</taxon>
        <taxon>Cyclophyllidea</taxon>
        <taxon>Taeniidae</taxon>
        <taxon>Taenia</taxon>
    </lineage>
</organism>
<dbReference type="EMBL" id="JAKROA010000002">
    <property type="protein sequence ID" value="KAL5109820.1"/>
    <property type="molecule type" value="Genomic_DNA"/>
</dbReference>
<gene>
    <name evidence="1" type="ORF">TcWFU_001485</name>
</gene>
<name>A0ABR4QJK4_9CEST</name>
<comment type="caution">
    <text evidence="1">The sequence shown here is derived from an EMBL/GenBank/DDBJ whole genome shotgun (WGS) entry which is preliminary data.</text>
</comment>
<keyword evidence="2" id="KW-1185">Reference proteome</keyword>
<evidence type="ECO:0000313" key="2">
    <source>
        <dbReference type="Proteomes" id="UP001651158"/>
    </source>
</evidence>
<evidence type="ECO:0000313" key="1">
    <source>
        <dbReference type="EMBL" id="KAL5109820.1"/>
    </source>
</evidence>
<accession>A0ABR4QJK4</accession>
<dbReference type="Proteomes" id="UP001651158">
    <property type="component" value="Unassembled WGS sequence"/>
</dbReference>